<dbReference type="OrthoDB" id="2941457at2"/>
<reference evidence="1 2" key="1">
    <citation type="submission" date="2019-06" db="EMBL/GenBank/DDBJ databases">
        <title>Genomic insights into carbon and energy metabolism of Deferribacter autotrophicus revealed new metabolic traits in the phylum Deferribacteres.</title>
        <authorList>
            <person name="Slobodkin A.I."/>
            <person name="Slobodkina G.B."/>
            <person name="Allioux M."/>
            <person name="Alain K."/>
            <person name="Jebbar M."/>
            <person name="Shadrin V."/>
            <person name="Kublanov I.V."/>
            <person name="Toshchakov S.V."/>
            <person name="Bonch-Osmolovskaya E.A."/>
        </authorList>
    </citation>
    <scope>NUCLEOTIDE SEQUENCE [LARGE SCALE GENOMIC DNA]</scope>
    <source>
        <strain evidence="1 2">SL50</strain>
    </source>
</reference>
<accession>A0A5A8F1I9</accession>
<dbReference type="RefSeq" id="WP_149267357.1">
    <property type="nucleotide sequence ID" value="NZ_VFJB01000009.1"/>
</dbReference>
<sequence>MIVHKTKYGETFDILAKRYYGDEKLMHYILEANPELRDKIFFDGNFDVFIPDLPEDVKIEEVTAPWKR</sequence>
<evidence type="ECO:0000313" key="2">
    <source>
        <dbReference type="Proteomes" id="UP000322876"/>
    </source>
</evidence>
<gene>
    <name evidence="1" type="ORF">FHQ18_11670</name>
</gene>
<dbReference type="AlphaFoldDB" id="A0A5A8F1I9"/>
<protein>
    <submittedName>
        <fullName evidence="1">LysM domain-containing protein</fullName>
    </submittedName>
</protein>
<dbReference type="Proteomes" id="UP000322876">
    <property type="component" value="Unassembled WGS sequence"/>
</dbReference>
<dbReference type="Pfam" id="PF05489">
    <property type="entry name" value="Phage_tail_X"/>
    <property type="match status" value="1"/>
</dbReference>
<proteinExistence type="predicted"/>
<keyword evidence="2" id="KW-1185">Reference proteome</keyword>
<evidence type="ECO:0000313" key="1">
    <source>
        <dbReference type="EMBL" id="KAA0257216.1"/>
    </source>
</evidence>
<dbReference type="InterPro" id="IPR008861">
    <property type="entry name" value="GpX-like"/>
</dbReference>
<organism evidence="1 2">
    <name type="scientific">Deferribacter autotrophicus</name>
    <dbReference type="NCBI Taxonomy" id="500465"/>
    <lineage>
        <taxon>Bacteria</taxon>
        <taxon>Pseudomonadati</taxon>
        <taxon>Deferribacterota</taxon>
        <taxon>Deferribacteres</taxon>
        <taxon>Deferribacterales</taxon>
        <taxon>Deferribacteraceae</taxon>
        <taxon>Deferribacter</taxon>
    </lineage>
</organism>
<comment type="caution">
    <text evidence="1">The sequence shown here is derived from an EMBL/GenBank/DDBJ whole genome shotgun (WGS) entry which is preliminary data.</text>
</comment>
<dbReference type="EMBL" id="VFJB01000009">
    <property type="protein sequence ID" value="KAA0257216.1"/>
    <property type="molecule type" value="Genomic_DNA"/>
</dbReference>
<name>A0A5A8F1I9_9BACT</name>